<reference evidence="2 3" key="1">
    <citation type="journal article" date="2005" name="Virology">
        <title>Sequence analysis of the complete genome of Trichoplusia ni single nucleopolyhedrovirus and the identification of a baculoviral photolyase gene.</title>
        <authorList>
            <person name="Willis L.G."/>
            <person name="Seipp R."/>
            <person name="Siepp R."/>
            <person name="Stewart T.M."/>
            <person name="Erlandson M.A."/>
            <person name="Theilmann D.A."/>
        </authorList>
    </citation>
    <scope>NUCLEOTIDE SEQUENCE [LARGE SCALE GENOMIC DNA]</scope>
</reference>
<dbReference type="GeneID" id="5142089"/>
<name>Q461U6_9ABAC</name>
<evidence type="ECO:0000313" key="3">
    <source>
        <dbReference type="Proteomes" id="UP000207582"/>
    </source>
</evidence>
<dbReference type="GO" id="GO:0016020">
    <property type="term" value="C:membrane"/>
    <property type="evidence" value="ECO:0007669"/>
    <property type="project" value="TreeGrafter"/>
</dbReference>
<feature type="transmembrane region" description="Helical" evidence="1">
    <location>
        <begin position="44"/>
        <end position="66"/>
    </location>
</feature>
<dbReference type="EMBL" id="DQ017380">
    <property type="protein sequence ID" value="AAZ67490.1"/>
    <property type="molecule type" value="Genomic_DNA"/>
</dbReference>
<keyword evidence="1" id="KW-1133">Transmembrane helix</keyword>
<proteinExistence type="predicted"/>
<dbReference type="OrthoDB" id="13338at10239"/>
<feature type="transmembrane region" description="Helical" evidence="1">
    <location>
        <begin position="176"/>
        <end position="193"/>
    </location>
</feature>
<dbReference type="KEGG" id="vg:5142089"/>
<dbReference type="Proteomes" id="UP000207582">
    <property type="component" value="Segment"/>
</dbReference>
<dbReference type="PANTHER" id="PTHR12242">
    <property type="entry name" value="OS02G0130600 PROTEIN-RELATED"/>
    <property type="match status" value="1"/>
</dbReference>
<dbReference type="PANTHER" id="PTHR12242:SF1">
    <property type="entry name" value="MYND-TYPE DOMAIN-CONTAINING PROTEIN"/>
    <property type="match status" value="1"/>
</dbReference>
<accession>Q461U6</accession>
<keyword evidence="1" id="KW-0472">Membrane</keyword>
<feature type="transmembrane region" description="Helical" evidence="1">
    <location>
        <begin position="72"/>
        <end position="93"/>
    </location>
</feature>
<evidence type="ECO:0000313" key="2">
    <source>
        <dbReference type="EMBL" id="AAZ67490.1"/>
    </source>
</evidence>
<evidence type="ECO:0000256" key="1">
    <source>
        <dbReference type="SAM" id="Phobius"/>
    </source>
</evidence>
<feature type="transmembrane region" description="Helical" evidence="1">
    <location>
        <begin position="213"/>
        <end position="234"/>
    </location>
</feature>
<sequence length="246" mass="28561">MDNINLLGKQRHRQENMIWGGDITDRFSSCCLVSPRESSQLIMLTTRTASTLIMSLLIASAYYVAINKAEFFLYYSHWSMISLFMMFVAGAVTSYNGRFAEYHHKLPWYVNVQWLLFNVACSSNLVTTTIYFIVTAIYKYHNNISSPVNNVIHLCNSLVVLLEVCVSSVPVRLKHVYQPLLFTFLYGFFLVWYKYYTGDPVYKFLDWSNGLEMFKLSSCCIILLLTFYVVLYTVHVIKEKIINTIV</sequence>
<dbReference type="RefSeq" id="YP_309009.1">
    <property type="nucleotide sequence ID" value="NC_007383.1"/>
</dbReference>
<keyword evidence="3" id="KW-1185">Reference proteome</keyword>
<feature type="transmembrane region" description="Helical" evidence="1">
    <location>
        <begin position="114"/>
        <end position="138"/>
    </location>
</feature>
<organism evidence="2 3">
    <name type="scientific">Trichoplusia ni single nucleopolyhedrovirus</name>
    <dbReference type="NCBI Taxonomy" id="332054"/>
    <lineage>
        <taxon>Viruses</taxon>
        <taxon>Viruses incertae sedis</taxon>
        <taxon>Naldaviricetes</taxon>
        <taxon>Lefavirales</taxon>
        <taxon>Baculoviridae</taxon>
        <taxon>Alphabaculovirus</taxon>
        <taxon>Alphabaculovirus trini</taxon>
    </lineage>
</organism>
<keyword evidence="1" id="KW-0812">Transmembrane</keyword>
<protein>
    <submittedName>
        <fullName evidence="2">Orf120</fullName>
    </submittedName>
</protein>